<feature type="transmembrane region" description="Helical" evidence="6">
    <location>
        <begin position="54"/>
        <end position="79"/>
    </location>
</feature>
<keyword evidence="3 6" id="KW-1133">Transmembrane helix</keyword>
<dbReference type="Ensembl" id="ENSCSAVT00000004663.1">
    <property type="protein sequence ID" value="ENSCSAVP00000004596.1"/>
    <property type="gene ID" value="ENSCSAVG00000002740.1"/>
</dbReference>
<feature type="compositionally biased region" description="Low complexity" evidence="5">
    <location>
        <begin position="154"/>
        <end position="168"/>
    </location>
</feature>
<comment type="subcellular location">
    <subcellularLocation>
        <location evidence="1">Membrane</location>
    </subcellularLocation>
</comment>
<dbReference type="PANTHER" id="PTHR31395">
    <property type="entry name" value="SHISA"/>
    <property type="match status" value="1"/>
</dbReference>
<feature type="compositionally biased region" description="Pro residues" evidence="5">
    <location>
        <begin position="128"/>
        <end position="153"/>
    </location>
</feature>
<dbReference type="PANTHER" id="PTHR31395:SF23">
    <property type="entry name" value="GEO05642P1"/>
    <property type="match status" value="1"/>
</dbReference>
<evidence type="ECO:0000256" key="6">
    <source>
        <dbReference type="SAM" id="Phobius"/>
    </source>
</evidence>
<reference evidence="9" key="1">
    <citation type="submission" date="2003-08" db="EMBL/GenBank/DDBJ databases">
        <authorList>
            <person name="Birren B."/>
            <person name="Nusbaum C."/>
            <person name="Abebe A."/>
            <person name="Abouelleil A."/>
            <person name="Adekoya E."/>
            <person name="Ait-zahra M."/>
            <person name="Allen N."/>
            <person name="Allen T."/>
            <person name="An P."/>
            <person name="Anderson M."/>
            <person name="Anderson S."/>
            <person name="Arachchi H."/>
            <person name="Armbruster J."/>
            <person name="Bachantsang P."/>
            <person name="Baldwin J."/>
            <person name="Barry A."/>
            <person name="Bayul T."/>
            <person name="Blitshsteyn B."/>
            <person name="Bloom T."/>
            <person name="Blye J."/>
            <person name="Boguslavskiy L."/>
            <person name="Borowsky M."/>
            <person name="Boukhgalter B."/>
            <person name="Brunache A."/>
            <person name="Butler J."/>
            <person name="Calixte N."/>
            <person name="Calvo S."/>
            <person name="Camarata J."/>
            <person name="Campo K."/>
            <person name="Chang J."/>
            <person name="Cheshatsang Y."/>
            <person name="Citroen M."/>
            <person name="Collymore A."/>
            <person name="Considine T."/>
            <person name="Cook A."/>
            <person name="Cooke P."/>
            <person name="Corum B."/>
            <person name="Cuomo C."/>
            <person name="David R."/>
            <person name="Dawoe T."/>
            <person name="Degray S."/>
            <person name="Dodge S."/>
            <person name="Dooley K."/>
            <person name="Dorje P."/>
            <person name="Dorjee K."/>
            <person name="Dorris L."/>
            <person name="Duffey N."/>
            <person name="Dupes A."/>
            <person name="Elkins T."/>
            <person name="Engels R."/>
            <person name="Erickson J."/>
            <person name="Farina A."/>
            <person name="Faro S."/>
            <person name="Ferreira P."/>
            <person name="Fischer H."/>
            <person name="Fitzgerald M."/>
            <person name="Foley K."/>
            <person name="Gage D."/>
            <person name="Galagan J."/>
            <person name="Gearin G."/>
            <person name="Gnerre S."/>
            <person name="Gnirke A."/>
            <person name="Goyette A."/>
            <person name="Graham J."/>
            <person name="Grandbois E."/>
            <person name="Gyaltsen K."/>
            <person name="Hafez N."/>
            <person name="Hagopian D."/>
            <person name="Hagos B."/>
            <person name="Hall J."/>
            <person name="Hatcher B."/>
            <person name="Heller A."/>
            <person name="Higgins H."/>
            <person name="Honan T."/>
            <person name="Horn A."/>
            <person name="Houde N."/>
            <person name="Hughes L."/>
            <person name="Hulme W."/>
            <person name="Husby E."/>
            <person name="Iliev I."/>
            <person name="Jaffe D."/>
            <person name="Jones C."/>
            <person name="Kamal M."/>
            <person name="Kamat A."/>
            <person name="Kamvysselis M."/>
            <person name="Karlsson E."/>
            <person name="Kells C."/>
            <person name="Kieu A."/>
            <person name="Kisner P."/>
            <person name="Kodira C."/>
            <person name="Kulbokas E."/>
            <person name="Labutti K."/>
            <person name="Lama D."/>
            <person name="Landers T."/>
            <person name="Leger J."/>
            <person name="Levine S."/>
            <person name="Lewis D."/>
            <person name="Lewis T."/>
            <person name="Lindblad-toh K."/>
            <person name="Liu X."/>
            <person name="Lokyitsang T."/>
            <person name="Lokyitsang Y."/>
            <person name="Lucien O."/>
            <person name="Lui A."/>
            <person name="Ma L.J."/>
            <person name="Mabbitt R."/>
            <person name="Macdonald J."/>
            <person name="Maclean C."/>
            <person name="Major J."/>
            <person name="Manning J."/>
            <person name="Marabella R."/>
            <person name="Maru K."/>
            <person name="Matthews C."/>
            <person name="Mauceli E."/>
            <person name="Mccarthy M."/>
            <person name="Mcdonough S."/>
            <person name="Mcghee T."/>
            <person name="Meldrim J."/>
            <person name="Meneus L."/>
            <person name="Mesirov J."/>
            <person name="Mihalev A."/>
            <person name="Mihova T."/>
            <person name="Mikkelsen T."/>
            <person name="Mlenga V."/>
            <person name="Moru K."/>
            <person name="Mozes J."/>
            <person name="Mulrain L."/>
            <person name="Munson G."/>
            <person name="Naylor J."/>
            <person name="Newes C."/>
            <person name="Nguyen C."/>
            <person name="Nguyen N."/>
            <person name="Nguyen T."/>
            <person name="Nicol R."/>
            <person name="Nielsen C."/>
            <person name="Nizzari M."/>
            <person name="Norbu C."/>
            <person name="Norbu N."/>
            <person name="O'donnell P."/>
            <person name="Okoawo O."/>
            <person name="O'leary S."/>
            <person name="Omotosho B."/>
            <person name="O'neill K."/>
            <person name="Osman S."/>
            <person name="Parker S."/>
            <person name="Perrin D."/>
            <person name="Phunkhang P."/>
            <person name="Piqani B."/>
            <person name="Purcell S."/>
            <person name="Rachupka T."/>
            <person name="Ramasamy U."/>
            <person name="Rameau R."/>
            <person name="Ray V."/>
            <person name="Raymond C."/>
            <person name="Retta R."/>
            <person name="Richardson S."/>
            <person name="Rise C."/>
            <person name="Rodriguez J."/>
            <person name="Rogers J."/>
            <person name="Rogov P."/>
            <person name="Rutman M."/>
            <person name="Schupbach R."/>
            <person name="Seaman C."/>
            <person name="Settipalli S."/>
            <person name="Sharpe T."/>
            <person name="Sheridan J."/>
            <person name="Sherpa N."/>
            <person name="Shi J."/>
            <person name="Smirnov S."/>
            <person name="Smith C."/>
            <person name="Sougnez C."/>
            <person name="Spencer B."/>
            <person name="Stalker J."/>
            <person name="Stange-thomann N."/>
            <person name="Stavropoulos S."/>
            <person name="Stetson K."/>
            <person name="Stone C."/>
            <person name="Stone S."/>
            <person name="Stubbs M."/>
            <person name="Talamas J."/>
            <person name="Tchuinga P."/>
            <person name="Tenzing P."/>
            <person name="Tesfaye S."/>
            <person name="Theodore J."/>
            <person name="Thoulutsang Y."/>
            <person name="Topham K."/>
            <person name="Towey S."/>
            <person name="Tsamla T."/>
            <person name="Tsomo N."/>
            <person name="Vallee D."/>
            <person name="Vassiliev H."/>
            <person name="Venkataraman V."/>
            <person name="Vinson J."/>
            <person name="Vo A."/>
            <person name="Wade C."/>
            <person name="Wang S."/>
            <person name="Wangchuk T."/>
            <person name="Wangdi T."/>
            <person name="Whittaker C."/>
            <person name="Wilkinson J."/>
            <person name="Wu Y."/>
            <person name="Wyman D."/>
            <person name="Yadav S."/>
            <person name="Yang S."/>
            <person name="Yang X."/>
            <person name="Yeager S."/>
            <person name="Yee E."/>
            <person name="Young G."/>
            <person name="Zainoun J."/>
            <person name="Zembeck L."/>
            <person name="Zimmer A."/>
            <person name="Zody M."/>
            <person name="Lander E."/>
        </authorList>
    </citation>
    <scope>NUCLEOTIDE SEQUENCE [LARGE SCALE GENOMIC DNA]</scope>
</reference>
<evidence type="ECO:0008006" key="10">
    <source>
        <dbReference type="Google" id="ProtNLM"/>
    </source>
</evidence>
<protein>
    <recommendedName>
        <fullName evidence="10">Cysteine and tyrosine-rich protein 1</fullName>
    </recommendedName>
</protein>
<dbReference type="GO" id="GO:0016020">
    <property type="term" value="C:membrane"/>
    <property type="evidence" value="ECO:0007669"/>
    <property type="project" value="UniProtKB-SubCell"/>
</dbReference>
<evidence type="ECO:0000256" key="5">
    <source>
        <dbReference type="SAM" id="MobiDB-lite"/>
    </source>
</evidence>
<feature type="compositionally biased region" description="Low complexity" evidence="5">
    <location>
        <begin position="176"/>
        <end position="188"/>
    </location>
</feature>
<dbReference type="HOGENOM" id="CLU_120048_0_0_1"/>
<dbReference type="Proteomes" id="UP000007875">
    <property type="component" value="Unassembled WGS sequence"/>
</dbReference>
<keyword evidence="9" id="KW-1185">Reference proteome</keyword>
<evidence type="ECO:0000256" key="4">
    <source>
        <dbReference type="ARBA" id="ARBA00023136"/>
    </source>
</evidence>
<dbReference type="AlphaFoldDB" id="H2YGZ7"/>
<evidence type="ECO:0000256" key="1">
    <source>
        <dbReference type="ARBA" id="ARBA00004370"/>
    </source>
</evidence>
<dbReference type="InParanoid" id="H2YGZ7"/>
<organism evidence="8 9">
    <name type="scientific">Ciona savignyi</name>
    <name type="common">Pacific transparent sea squirt</name>
    <dbReference type="NCBI Taxonomy" id="51511"/>
    <lineage>
        <taxon>Eukaryota</taxon>
        <taxon>Metazoa</taxon>
        <taxon>Chordata</taxon>
        <taxon>Tunicata</taxon>
        <taxon>Ascidiacea</taxon>
        <taxon>Phlebobranchia</taxon>
        <taxon>Cionidae</taxon>
        <taxon>Ciona</taxon>
    </lineage>
</organism>
<proteinExistence type="predicted"/>
<evidence type="ECO:0000256" key="7">
    <source>
        <dbReference type="SAM" id="SignalP"/>
    </source>
</evidence>
<reference evidence="8" key="2">
    <citation type="submission" date="2025-08" db="UniProtKB">
        <authorList>
            <consortium name="Ensembl"/>
        </authorList>
    </citation>
    <scope>IDENTIFICATION</scope>
</reference>
<evidence type="ECO:0000313" key="9">
    <source>
        <dbReference type="Proteomes" id="UP000007875"/>
    </source>
</evidence>
<sequence length="196" mass="21096">MVLYLVTTVLMTICTTVGAVGQYCDNSLDCPDLEICCSNDRCCDIASTVGTISVAVIVAIVVGILLCIGGCIAACVCCCKRNQQTVYHNPRIVTTTMHTTQPLQNQTQTAYAPLGQQPYPQQTAYPSQPAPYTPQQPYPPQPQPQYQPQPSYPSAPQSYPAPAYEAPPATNPNYKPSAPTEYYPTTPATAPPPYSS</sequence>
<feature type="region of interest" description="Disordered" evidence="5">
    <location>
        <begin position="116"/>
        <end position="196"/>
    </location>
</feature>
<evidence type="ECO:0000256" key="2">
    <source>
        <dbReference type="ARBA" id="ARBA00022692"/>
    </source>
</evidence>
<keyword evidence="7" id="KW-0732">Signal</keyword>
<dbReference type="GeneTree" id="ENSGT00530000065408"/>
<dbReference type="InterPro" id="IPR026910">
    <property type="entry name" value="Shisa"/>
</dbReference>
<reference evidence="8" key="3">
    <citation type="submission" date="2025-09" db="UniProtKB">
        <authorList>
            <consortium name="Ensembl"/>
        </authorList>
    </citation>
    <scope>IDENTIFICATION</scope>
</reference>
<feature type="signal peptide" evidence="7">
    <location>
        <begin position="1"/>
        <end position="19"/>
    </location>
</feature>
<keyword evidence="2 6" id="KW-0812">Transmembrane</keyword>
<keyword evidence="4 6" id="KW-0472">Membrane</keyword>
<feature type="chain" id="PRO_5003578622" description="Cysteine and tyrosine-rich protein 1" evidence="7">
    <location>
        <begin position="20"/>
        <end position="196"/>
    </location>
</feature>
<evidence type="ECO:0000256" key="3">
    <source>
        <dbReference type="ARBA" id="ARBA00022989"/>
    </source>
</evidence>
<accession>H2YGZ7</accession>
<dbReference type="OMA" id="DEIYCCK"/>
<name>H2YGZ7_CIOSA</name>
<evidence type="ECO:0000313" key="8">
    <source>
        <dbReference type="Ensembl" id="ENSCSAVP00000004596.1"/>
    </source>
</evidence>